<accession>A0AAD9HAZ7</accession>
<sequence>MAKKKKKPVMNRAREQNEPVAITDTSDVVATADTIDDEPEVPIPEGLVDKPERSPYTSPACSVSFAHSMAAMIHRDIICVSAELKRLCSNGDEVIIDVPPEAGHVLVHYLYTRTWQILQRGDLTRFETCLYVYAAAQTYGLLGLAELAKQNITRYASELSLQDVITLAANPCEILPEDDPWFLAYIRVHIKQLFGDPDSLDQTAFLACLNSRSKYSRVLAKILVSICCQKAASAGSAEAHAVSVADEASSTDTLDPISDSASDSEPNPPRTPTPRPVIRAPEPSIRFNLCDCGCHIPSTPAEERAVEDEPEEIPLSRKLEMWATGEGSYSRGSPRRSAAYKSEWETYRDAMATHFENRWKNCSKCSTTSEDSSTSCRMPAADNPSSESEPSPPWLWHDWVRRT</sequence>
<evidence type="ECO:0008006" key="4">
    <source>
        <dbReference type="Google" id="ProtNLM"/>
    </source>
</evidence>
<dbReference type="PANTHER" id="PTHR37538">
    <property type="entry name" value="BTB DOMAIN-CONTAINING PROTEIN"/>
    <property type="match status" value="1"/>
</dbReference>
<organism evidence="2 3">
    <name type="scientific">Colletotrichum zoysiae</name>
    <dbReference type="NCBI Taxonomy" id="1216348"/>
    <lineage>
        <taxon>Eukaryota</taxon>
        <taxon>Fungi</taxon>
        <taxon>Dikarya</taxon>
        <taxon>Ascomycota</taxon>
        <taxon>Pezizomycotina</taxon>
        <taxon>Sordariomycetes</taxon>
        <taxon>Hypocreomycetidae</taxon>
        <taxon>Glomerellales</taxon>
        <taxon>Glomerellaceae</taxon>
        <taxon>Colletotrichum</taxon>
        <taxon>Colletotrichum graminicola species complex</taxon>
    </lineage>
</organism>
<feature type="region of interest" description="Disordered" evidence="1">
    <location>
        <begin position="247"/>
        <end position="280"/>
    </location>
</feature>
<evidence type="ECO:0000313" key="3">
    <source>
        <dbReference type="Proteomes" id="UP001232148"/>
    </source>
</evidence>
<gene>
    <name evidence="2" type="ORF">LX32DRAFT_704709</name>
</gene>
<keyword evidence="3" id="KW-1185">Reference proteome</keyword>
<comment type="caution">
    <text evidence="2">The sequence shown here is derived from an EMBL/GenBank/DDBJ whole genome shotgun (WGS) entry which is preliminary data.</text>
</comment>
<dbReference type="Proteomes" id="UP001232148">
    <property type="component" value="Unassembled WGS sequence"/>
</dbReference>
<feature type="compositionally biased region" description="Polar residues" evidence="1">
    <location>
        <begin position="248"/>
        <end position="265"/>
    </location>
</feature>
<feature type="region of interest" description="Disordered" evidence="1">
    <location>
        <begin position="363"/>
        <end position="403"/>
    </location>
</feature>
<protein>
    <recommendedName>
        <fullName evidence="4">BTB domain-containing protein</fullName>
    </recommendedName>
</protein>
<dbReference type="PANTHER" id="PTHR37538:SF1">
    <property type="entry name" value="BTB DOMAIN-CONTAINING PROTEIN"/>
    <property type="match status" value="1"/>
</dbReference>
<dbReference type="InterPro" id="IPR011333">
    <property type="entry name" value="SKP1/BTB/POZ_sf"/>
</dbReference>
<dbReference type="AlphaFoldDB" id="A0AAD9HAZ7"/>
<name>A0AAD9HAZ7_9PEZI</name>
<evidence type="ECO:0000313" key="2">
    <source>
        <dbReference type="EMBL" id="KAK2024774.1"/>
    </source>
</evidence>
<reference evidence="2" key="1">
    <citation type="submission" date="2021-06" db="EMBL/GenBank/DDBJ databases">
        <title>Comparative genomics, transcriptomics and evolutionary studies reveal genomic signatures of adaptation to plant cell wall in hemibiotrophic fungi.</title>
        <authorList>
            <consortium name="DOE Joint Genome Institute"/>
            <person name="Baroncelli R."/>
            <person name="Diaz J.F."/>
            <person name="Benocci T."/>
            <person name="Peng M."/>
            <person name="Battaglia E."/>
            <person name="Haridas S."/>
            <person name="Andreopoulos W."/>
            <person name="Labutti K."/>
            <person name="Pangilinan J."/>
            <person name="Floch G.L."/>
            <person name="Makela M.R."/>
            <person name="Henrissat B."/>
            <person name="Grigoriev I.V."/>
            <person name="Crouch J.A."/>
            <person name="De Vries R.P."/>
            <person name="Sukno S.A."/>
            <person name="Thon M.R."/>
        </authorList>
    </citation>
    <scope>NUCLEOTIDE SEQUENCE</scope>
    <source>
        <strain evidence="2">MAFF235873</strain>
    </source>
</reference>
<dbReference type="Gene3D" id="3.30.710.10">
    <property type="entry name" value="Potassium Channel Kv1.1, Chain A"/>
    <property type="match status" value="1"/>
</dbReference>
<evidence type="ECO:0000256" key="1">
    <source>
        <dbReference type="SAM" id="MobiDB-lite"/>
    </source>
</evidence>
<dbReference type="EMBL" id="MU842955">
    <property type="protein sequence ID" value="KAK2024774.1"/>
    <property type="molecule type" value="Genomic_DNA"/>
</dbReference>
<feature type="compositionally biased region" description="Pro residues" evidence="1">
    <location>
        <begin position="266"/>
        <end position="275"/>
    </location>
</feature>
<proteinExistence type="predicted"/>
<feature type="compositionally biased region" description="Low complexity" evidence="1">
    <location>
        <begin position="363"/>
        <end position="376"/>
    </location>
</feature>
<feature type="region of interest" description="Disordered" evidence="1">
    <location>
        <begin position="1"/>
        <end position="55"/>
    </location>
</feature>
<feature type="compositionally biased region" description="Low complexity" evidence="1">
    <location>
        <begin position="20"/>
        <end position="33"/>
    </location>
</feature>